<dbReference type="EMBL" id="UINC01193986">
    <property type="protein sequence ID" value="SVE09850.1"/>
    <property type="molecule type" value="Genomic_DNA"/>
</dbReference>
<dbReference type="AlphaFoldDB" id="A0A383AQQ1"/>
<sequence>MRKYLIIPLILFSFGFSQNKVNMKNLVQYGDKWFKENDDKPFTGIVFDISKETGNKILKSRYLKGIPHGKHTEWYESGKKKIEGNWKNGKQDGLWTYWNKYENVDSSGTYKNGNING</sequence>
<feature type="non-terminal residue" evidence="1">
    <location>
        <position position="117"/>
    </location>
</feature>
<proteinExistence type="predicted"/>
<reference evidence="1" key="1">
    <citation type="submission" date="2018-05" db="EMBL/GenBank/DDBJ databases">
        <authorList>
            <person name="Lanie J.A."/>
            <person name="Ng W.-L."/>
            <person name="Kazmierczak K.M."/>
            <person name="Andrzejewski T.M."/>
            <person name="Davidsen T.M."/>
            <person name="Wayne K.J."/>
            <person name="Tettelin H."/>
            <person name="Glass J.I."/>
            <person name="Rusch D."/>
            <person name="Podicherti R."/>
            <person name="Tsui H.-C.T."/>
            <person name="Winkler M.E."/>
        </authorList>
    </citation>
    <scope>NUCLEOTIDE SEQUENCE</scope>
</reference>
<accession>A0A383AQQ1</accession>
<evidence type="ECO:0000313" key="1">
    <source>
        <dbReference type="EMBL" id="SVE09850.1"/>
    </source>
</evidence>
<protein>
    <submittedName>
        <fullName evidence="1">Uncharacterized protein</fullName>
    </submittedName>
</protein>
<organism evidence="1">
    <name type="scientific">marine metagenome</name>
    <dbReference type="NCBI Taxonomy" id="408172"/>
    <lineage>
        <taxon>unclassified sequences</taxon>
        <taxon>metagenomes</taxon>
        <taxon>ecological metagenomes</taxon>
    </lineage>
</organism>
<gene>
    <name evidence="1" type="ORF">METZ01_LOCUS462704</name>
</gene>
<dbReference type="Gene3D" id="2.20.110.10">
    <property type="entry name" value="Histone H3 K4-specific methyltransferase SET7/9 N-terminal domain"/>
    <property type="match status" value="1"/>
</dbReference>
<name>A0A383AQQ1_9ZZZZ</name>
<dbReference type="SUPFAM" id="SSF82185">
    <property type="entry name" value="Histone H3 K4-specific methyltransferase SET7/9 N-terminal domain"/>
    <property type="match status" value="1"/>
</dbReference>